<gene>
    <name evidence="2" type="ORF">F5X68DRAFT_253274</name>
</gene>
<proteinExistence type="predicted"/>
<evidence type="ECO:0000256" key="1">
    <source>
        <dbReference type="SAM" id="SignalP"/>
    </source>
</evidence>
<feature type="signal peptide" evidence="1">
    <location>
        <begin position="1"/>
        <end position="30"/>
    </location>
</feature>
<sequence>MPSAISLLNTRTVVILAISILYGFAPGANCLPTTNDVSLLQHPNLVKMGIVPPNIHDHMAKNPSLTDAQREAAQKNVDKSRELGQQMFEQSVRSAVPLEVLQRLVDDKALASECSDDVKKEVDTLLQSKSRWPSKPEVKVSDGLKAVLDANPGLWEAGTSQSAGDAGAEGKK</sequence>
<evidence type="ECO:0000313" key="3">
    <source>
        <dbReference type="Proteomes" id="UP000770015"/>
    </source>
</evidence>
<keyword evidence="3" id="KW-1185">Reference proteome</keyword>
<dbReference type="Proteomes" id="UP000770015">
    <property type="component" value="Unassembled WGS sequence"/>
</dbReference>
<comment type="caution">
    <text evidence="2">The sequence shown here is derived from an EMBL/GenBank/DDBJ whole genome shotgun (WGS) entry which is preliminary data.</text>
</comment>
<evidence type="ECO:0008006" key="4">
    <source>
        <dbReference type="Google" id="ProtNLM"/>
    </source>
</evidence>
<dbReference type="AlphaFoldDB" id="A0A9P9AA89"/>
<accession>A0A9P9AA89</accession>
<reference evidence="2" key="1">
    <citation type="journal article" date="2021" name="Nat. Commun.">
        <title>Genetic determinants of endophytism in the Arabidopsis root mycobiome.</title>
        <authorList>
            <person name="Mesny F."/>
            <person name="Miyauchi S."/>
            <person name="Thiergart T."/>
            <person name="Pickel B."/>
            <person name="Atanasova L."/>
            <person name="Karlsson M."/>
            <person name="Huettel B."/>
            <person name="Barry K.W."/>
            <person name="Haridas S."/>
            <person name="Chen C."/>
            <person name="Bauer D."/>
            <person name="Andreopoulos W."/>
            <person name="Pangilinan J."/>
            <person name="LaButti K."/>
            <person name="Riley R."/>
            <person name="Lipzen A."/>
            <person name="Clum A."/>
            <person name="Drula E."/>
            <person name="Henrissat B."/>
            <person name="Kohler A."/>
            <person name="Grigoriev I.V."/>
            <person name="Martin F.M."/>
            <person name="Hacquard S."/>
        </authorList>
    </citation>
    <scope>NUCLEOTIDE SEQUENCE</scope>
    <source>
        <strain evidence="2">MPI-SDFR-AT-0117</strain>
    </source>
</reference>
<feature type="chain" id="PRO_5040157557" description="Secreted protein" evidence="1">
    <location>
        <begin position="31"/>
        <end position="172"/>
    </location>
</feature>
<dbReference type="EMBL" id="JAGSXJ010000006">
    <property type="protein sequence ID" value="KAH6690354.1"/>
    <property type="molecule type" value="Genomic_DNA"/>
</dbReference>
<name>A0A9P9AA89_9PEZI</name>
<keyword evidence="1" id="KW-0732">Signal</keyword>
<organism evidence="2 3">
    <name type="scientific">Plectosphaerella plurivora</name>
    <dbReference type="NCBI Taxonomy" id="936078"/>
    <lineage>
        <taxon>Eukaryota</taxon>
        <taxon>Fungi</taxon>
        <taxon>Dikarya</taxon>
        <taxon>Ascomycota</taxon>
        <taxon>Pezizomycotina</taxon>
        <taxon>Sordariomycetes</taxon>
        <taxon>Hypocreomycetidae</taxon>
        <taxon>Glomerellales</taxon>
        <taxon>Plectosphaerellaceae</taxon>
        <taxon>Plectosphaerella</taxon>
    </lineage>
</organism>
<evidence type="ECO:0000313" key="2">
    <source>
        <dbReference type="EMBL" id="KAH6690354.1"/>
    </source>
</evidence>
<protein>
    <recommendedName>
        <fullName evidence="4">Secreted protein</fullName>
    </recommendedName>
</protein>